<evidence type="ECO:0000256" key="3">
    <source>
        <dbReference type="ARBA" id="ARBA00022525"/>
    </source>
</evidence>
<comment type="subcellular location">
    <subcellularLocation>
        <location evidence="4">Nucleus</location>
    </subcellularLocation>
    <subcellularLocation>
        <location evidence="1">Secreted</location>
    </subcellularLocation>
</comment>
<feature type="compositionally biased region" description="Basic and acidic residues" evidence="5">
    <location>
        <begin position="113"/>
        <end position="125"/>
    </location>
</feature>
<dbReference type="GO" id="GO:0006357">
    <property type="term" value="P:regulation of transcription by RNA polymerase II"/>
    <property type="evidence" value="ECO:0007669"/>
    <property type="project" value="InterPro"/>
</dbReference>
<comment type="similarity">
    <text evidence="4">Belongs to the Mediator complex subunit 17 family.</text>
</comment>
<keyword evidence="7" id="KW-1185">Reference proteome</keyword>
<dbReference type="SUPFAM" id="SSF63829">
    <property type="entry name" value="Calcium-dependent phosphotriesterase"/>
    <property type="match status" value="1"/>
</dbReference>
<keyword evidence="4" id="KW-0539">Nucleus</keyword>
<dbReference type="Gene3D" id="2.120.10.30">
    <property type="entry name" value="TolB, C-terminal domain"/>
    <property type="match status" value="1"/>
</dbReference>
<dbReference type="PANTHER" id="PTHR10009">
    <property type="entry name" value="PROTEIN YELLOW-RELATED"/>
    <property type="match status" value="1"/>
</dbReference>
<organism evidence="6 7">
    <name type="scientific">Pyrenophora seminiperda CCB06</name>
    <dbReference type="NCBI Taxonomy" id="1302712"/>
    <lineage>
        <taxon>Eukaryota</taxon>
        <taxon>Fungi</taxon>
        <taxon>Dikarya</taxon>
        <taxon>Ascomycota</taxon>
        <taxon>Pezizomycotina</taxon>
        <taxon>Dothideomycetes</taxon>
        <taxon>Pleosporomycetidae</taxon>
        <taxon>Pleosporales</taxon>
        <taxon>Pleosporineae</taxon>
        <taxon>Pleosporaceae</taxon>
        <taxon>Pyrenophora</taxon>
    </lineage>
</organism>
<dbReference type="Pfam" id="PF03022">
    <property type="entry name" value="MRJP"/>
    <property type="match status" value="1"/>
</dbReference>
<dbReference type="OrthoDB" id="5319830at2759"/>
<keyword evidence="4" id="KW-0804">Transcription</keyword>
<protein>
    <recommendedName>
        <fullName evidence="4">Mediator of RNA polymerase II transcription subunit 17</fullName>
    </recommendedName>
    <alternativeName>
        <fullName evidence="4">Mediator complex subunit 17</fullName>
    </alternativeName>
</protein>
<evidence type="ECO:0000313" key="6">
    <source>
        <dbReference type="EMBL" id="RMZ71617.1"/>
    </source>
</evidence>
<comment type="function">
    <text evidence="4">Component of the Mediator complex, a coactivator involved in the regulated transcription of nearly all RNA polymerase II-dependent genes. Mediator functions as a bridge to convey information from gene-specific regulatory proteins to the basal RNA polymerase II transcription machinery. Mediator is recruited to promoters by direct interactions with regulatory proteins and serves as a scaffold for the assembly of a functional preinitiation complex with RNA polymerase II and the general transcription factors.</text>
</comment>
<name>A0A3M7MAV7_9PLEO</name>
<comment type="subunit">
    <text evidence="4">Component of the Mediator complex.</text>
</comment>
<feature type="region of interest" description="Disordered" evidence="5">
    <location>
        <begin position="95"/>
        <end position="125"/>
    </location>
</feature>
<proteinExistence type="inferred from homology"/>
<evidence type="ECO:0000256" key="2">
    <source>
        <dbReference type="ARBA" id="ARBA00009127"/>
    </source>
</evidence>
<sequence length="1109" mass="122707">MHMDLQSRNRAPSLMQGPQSPSQQHHFNRNFLTPFGVRREATAMDSLNNVALRPWPAPNKDELTQDDLLFKIEQLASERGHLRNITEQSLQEDIDAGKHIPGDGDDSGAVSGQEKKEKEAPTLQEQREQVMKAGIEMHGHLEWAKFAANNALDLISLVLSQDVNKRSLNFFSPTFQEQGLKQGIPLGSFGISKENHQHRVRKPEEQQRLQEVEARQEVVAQGARMGALDSSVDEILKAAKDLEKEIRRETKYWHEIVTVSDKGWPIQRLRQNVRHAPFGVRYGLPEASDHFKARGFAPLQMDKDGSIILDPALALKPKVLRVRVSVDEKITGTTQLPVGDDITNQSLEKSIQLARDSLLEEELYYEMSLETRQLLAYGVEFRDSVIYVKVPQMASASSSRKLLIDCIPRDDPIASSQSHEHDWLARSIAEGLRLLLAHEHSMRLYRRSQFPPPLTAKKREKPSPPLLRTLLAVIHHIEAVDSLYVHLETLARTLNSAGLDVTLDTTRETSWATLVKSLEASSLKGLSATDQLFEAFMKPFNGKATMSLPASIGTQSESLSLTTLTIIGQPTFGTEHKLTLPPTLGIDLGLSQRQKFATVEEVTSYLDWILSLHMTHRLLKNEYFSRAQARCQDARLSIRCKGTRKGVTSLKDVQIGLKNGVLQAATLTADASQETDEVEQSHTWTGKDDSSTLREVIRTLSTLLLELSTAQQLRSDPGVAGPSLELVYLYNDQWPTGITVSKTGRKFANYPSGLDPNNTSTGSNYKYAVAEITSNGTEVAYPSAEINNPPGGAINYTTNPPSGANYANYLLGVQSVVLDPHDRLWILDTGRSLTSDGVLVPASPGGPKLVGVDISTNKVIQTIVFPPTVAYSDSYLNDVRFDLRSSVTASGKGIAYITDSSSEGRNGIIIVDLGTGESWRHLEGTKAVRSEPGFVPYVWGQPLYYMPGPGLPLTTIPLGSDGIALSADGETLFFGPIGSRTLYSVPTLRLRDRSLNSELLARAAISERGQRGVSDGFETDTNGFIYAANMEQNEIGFYNPSNSSMTPFVRDPRLSWVDTMSVASDGYLYFNDNQLAFSSSFYPGTDRRERPFALWRVALPNNGSRVLLQ</sequence>
<dbReference type="Pfam" id="PF10156">
    <property type="entry name" value="Med17"/>
    <property type="match status" value="1"/>
</dbReference>
<evidence type="ECO:0000256" key="1">
    <source>
        <dbReference type="ARBA" id="ARBA00004613"/>
    </source>
</evidence>
<comment type="similarity">
    <text evidence="2">Belongs to the major royal jelly protein family.</text>
</comment>
<evidence type="ECO:0000256" key="5">
    <source>
        <dbReference type="SAM" id="MobiDB-lite"/>
    </source>
</evidence>
<keyword evidence="4" id="KW-0805">Transcription regulation</keyword>
<gene>
    <name evidence="4" type="primary">MED17</name>
    <name evidence="6" type="ORF">GMOD_00006752</name>
</gene>
<dbReference type="AlphaFoldDB" id="A0A3M7MAV7"/>
<keyword evidence="3" id="KW-0964">Secreted</keyword>
<evidence type="ECO:0000313" key="7">
    <source>
        <dbReference type="Proteomes" id="UP000265663"/>
    </source>
</evidence>
<reference evidence="6 7" key="1">
    <citation type="journal article" date="2014" name="PLoS ONE">
        <title>De novo Genome Assembly of the Fungal Plant Pathogen Pyrenophora semeniperda.</title>
        <authorList>
            <person name="Soliai M.M."/>
            <person name="Meyer S.E."/>
            <person name="Udall J.A."/>
            <person name="Elzinga D.E."/>
            <person name="Hermansen R.A."/>
            <person name="Bodily P.M."/>
            <person name="Hart A.A."/>
            <person name="Coleman C.E."/>
        </authorList>
    </citation>
    <scope>NUCLEOTIDE SEQUENCE [LARGE SCALE GENOMIC DNA]</scope>
    <source>
        <strain evidence="6 7">CCB06</strain>
        <tissue evidence="6">Mycelium</tissue>
    </source>
</reference>
<dbReference type="GO" id="GO:0016592">
    <property type="term" value="C:mediator complex"/>
    <property type="evidence" value="ECO:0007669"/>
    <property type="project" value="InterPro"/>
</dbReference>
<keyword evidence="4" id="KW-0010">Activator</keyword>
<dbReference type="EMBL" id="KE747827">
    <property type="protein sequence ID" value="RMZ71617.1"/>
    <property type="molecule type" value="Genomic_DNA"/>
</dbReference>
<feature type="compositionally biased region" description="Polar residues" evidence="5">
    <location>
        <begin position="8"/>
        <end position="25"/>
    </location>
</feature>
<dbReference type="Proteomes" id="UP000265663">
    <property type="component" value="Unassembled WGS sequence"/>
</dbReference>
<feature type="region of interest" description="Disordered" evidence="5">
    <location>
        <begin position="1"/>
        <end position="27"/>
    </location>
</feature>
<accession>A0A3M7MAV7</accession>
<dbReference type="InterPro" id="IPR019313">
    <property type="entry name" value="Mediator_Med17"/>
</dbReference>
<dbReference type="GO" id="GO:0003712">
    <property type="term" value="F:transcription coregulator activity"/>
    <property type="evidence" value="ECO:0007669"/>
    <property type="project" value="InterPro"/>
</dbReference>
<dbReference type="GO" id="GO:0005576">
    <property type="term" value="C:extracellular region"/>
    <property type="evidence" value="ECO:0007669"/>
    <property type="project" value="UniProtKB-SubCell"/>
</dbReference>
<evidence type="ECO:0000256" key="4">
    <source>
        <dbReference type="RuleBase" id="RU364140"/>
    </source>
</evidence>
<dbReference type="InterPro" id="IPR011042">
    <property type="entry name" value="6-blade_b-propeller_TolB-like"/>
</dbReference>
<dbReference type="PANTHER" id="PTHR10009:SF18">
    <property type="entry name" value="PROTEIN YELLOW-LIKE PROTEIN"/>
    <property type="match status" value="1"/>
</dbReference>
<dbReference type="InterPro" id="IPR017996">
    <property type="entry name" value="MRJP/yellow-related"/>
</dbReference>